<protein>
    <submittedName>
        <fullName evidence="1">3-methyladenine DNA glycosylase AlkC</fullName>
    </submittedName>
</protein>
<dbReference type="RefSeq" id="WP_054257643.1">
    <property type="nucleotide sequence ID" value="NZ_CYIG01000047.1"/>
</dbReference>
<dbReference type="SUPFAM" id="SSF48371">
    <property type="entry name" value="ARM repeat"/>
    <property type="match status" value="1"/>
</dbReference>
<keyword evidence="2" id="KW-1185">Reference proteome</keyword>
<dbReference type="AlphaFoldDB" id="A0A1I7KAF7"/>
<evidence type="ECO:0000313" key="1">
    <source>
        <dbReference type="EMBL" id="SFU94378.1"/>
    </source>
</evidence>
<organism evidence="1 2">
    <name type="scientific">Paenacidovorax caeni</name>
    <dbReference type="NCBI Taxonomy" id="343013"/>
    <lineage>
        <taxon>Bacteria</taxon>
        <taxon>Pseudomonadati</taxon>
        <taxon>Pseudomonadota</taxon>
        <taxon>Betaproteobacteria</taxon>
        <taxon>Burkholderiales</taxon>
        <taxon>Comamonadaceae</taxon>
        <taxon>Paenacidovorax</taxon>
    </lineage>
</organism>
<dbReference type="Gene3D" id="1.25.40.290">
    <property type="entry name" value="ARM repeat domains"/>
    <property type="match status" value="1"/>
</dbReference>
<evidence type="ECO:0000313" key="2">
    <source>
        <dbReference type="Proteomes" id="UP000183656"/>
    </source>
</evidence>
<dbReference type="EMBL" id="FPBX01000043">
    <property type="protein sequence ID" value="SFU94378.1"/>
    <property type="molecule type" value="Genomic_DNA"/>
</dbReference>
<dbReference type="Proteomes" id="UP000183656">
    <property type="component" value="Unassembled WGS sequence"/>
</dbReference>
<dbReference type="InterPro" id="IPR016024">
    <property type="entry name" value="ARM-type_fold"/>
</dbReference>
<accession>A0A1I7KAF7</accession>
<reference evidence="1 2" key="1">
    <citation type="submission" date="2016-10" db="EMBL/GenBank/DDBJ databases">
        <authorList>
            <person name="de Groot N.N."/>
        </authorList>
    </citation>
    <scope>NUCLEOTIDE SEQUENCE [LARGE SCALE GENOMIC DNA]</scope>
    <source>
        <strain evidence="1 2">R-24608</strain>
    </source>
</reference>
<gene>
    <name evidence="1" type="ORF">SAMN04489707_10436</name>
</gene>
<proteinExistence type="predicted"/>
<dbReference type="OrthoDB" id="9797162at2"/>
<name>A0A1I7KAF7_9BURK</name>
<sequence>MHNTPPRKGATRASDIPAEVLQALSRGTLPTATLAEGLALDQGLLLRTVFPELPPAALRAADAVCQKGIAQRMAGLGALLWQELGPAGLARCQAHSADTVRGWACFMVGAQPGLAAAARLAAIAPLADDPHFGVREWAWMAVRPHLAQELDAAIAALVPWTAAPSERVRRFASEALRPRGVWCAHIAALKQDPARGLPLLAPLRADASAYVQDSVANWLNDAAKDQPDWVRHLCTQWLAQAPHPATRRICQRAQRNLVQPAA</sequence>